<evidence type="ECO:0000313" key="4">
    <source>
        <dbReference type="EMBL" id="PSR28676.1"/>
    </source>
</evidence>
<feature type="compositionally biased region" description="Basic residues" evidence="1">
    <location>
        <begin position="100"/>
        <end position="110"/>
    </location>
</feature>
<evidence type="ECO:0000256" key="1">
    <source>
        <dbReference type="SAM" id="MobiDB-lite"/>
    </source>
</evidence>
<evidence type="ECO:0000259" key="3">
    <source>
        <dbReference type="Pfam" id="PF07811"/>
    </source>
</evidence>
<dbReference type="EMBL" id="PXYT01000019">
    <property type="protein sequence ID" value="PSR28676.1"/>
    <property type="molecule type" value="Genomic_DNA"/>
</dbReference>
<name>A0A2T2X2J3_9FIRM</name>
<keyword evidence="2" id="KW-1133">Transmembrane helix</keyword>
<proteinExistence type="predicted"/>
<dbReference type="InterPro" id="IPR012495">
    <property type="entry name" value="TadE-like_dom"/>
</dbReference>
<dbReference type="Pfam" id="PF07811">
    <property type="entry name" value="TadE"/>
    <property type="match status" value="1"/>
</dbReference>
<feature type="transmembrane region" description="Helical" evidence="2">
    <location>
        <begin position="12"/>
        <end position="34"/>
    </location>
</feature>
<feature type="region of interest" description="Disordered" evidence="1">
    <location>
        <begin position="81"/>
        <end position="110"/>
    </location>
</feature>
<protein>
    <recommendedName>
        <fullName evidence="3">TadE-like domain-containing protein</fullName>
    </recommendedName>
</protein>
<gene>
    <name evidence="4" type="ORF">C7B43_09690</name>
</gene>
<sequence>MTRHRSHNTGQALIETALVLPVVLRLFAIIYGFYINAVDAVQQAVRVGVHSRHREYTGLSRRLGERAGRWHDTDCLWRRGRSTKQQSPLVDNRHGIPSQARHHLCRNHRQ</sequence>
<evidence type="ECO:0000256" key="2">
    <source>
        <dbReference type="SAM" id="Phobius"/>
    </source>
</evidence>
<evidence type="ECO:0000313" key="5">
    <source>
        <dbReference type="Proteomes" id="UP000242699"/>
    </source>
</evidence>
<keyword evidence="2" id="KW-0472">Membrane</keyword>
<dbReference type="Proteomes" id="UP000242699">
    <property type="component" value="Unassembled WGS sequence"/>
</dbReference>
<reference evidence="4 5" key="1">
    <citation type="journal article" date="2014" name="BMC Genomics">
        <title>Comparison of environmental and isolate Sulfobacillus genomes reveals diverse carbon, sulfur, nitrogen, and hydrogen metabolisms.</title>
        <authorList>
            <person name="Justice N.B."/>
            <person name="Norman A."/>
            <person name="Brown C.T."/>
            <person name="Singh A."/>
            <person name="Thomas B.C."/>
            <person name="Banfield J.F."/>
        </authorList>
    </citation>
    <scope>NUCLEOTIDE SEQUENCE [LARGE SCALE GENOMIC DNA]</scope>
    <source>
        <strain evidence="4">AMDSBA1</strain>
    </source>
</reference>
<feature type="domain" description="TadE-like" evidence="3">
    <location>
        <begin position="10"/>
        <end position="49"/>
    </location>
</feature>
<accession>A0A2T2X2J3</accession>
<organism evidence="4 5">
    <name type="scientific">Sulfobacillus benefaciens</name>
    <dbReference type="NCBI Taxonomy" id="453960"/>
    <lineage>
        <taxon>Bacteria</taxon>
        <taxon>Bacillati</taxon>
        <taxon>Bacillota</taxon>
        <taxon>Clostridia</taxon>
        <taxon>Eubacteriales</taxon>
        <taxon>Clostridiales Family XVII. Incertae Sedis</taxon>
        <taxon>Sulfobacillus</taxon>
    </lineage>
</organism>
<keyword evidence="2" id="KW-0812">Transmembrane</keyword>
<dbReference type="AlphaFoldDB" id="A0A2T2X2J3"/>
<comment type="caution">
    <text evidence="4">The sequence shown here is derived from an EMBL/GenBank/DDBJ whole genome shotgun (WGS) entry which is preliminary data.</text>
</comment>